<evidence type="ECO:0000313" key="2">
    <source>
        <dbReference type="EMBL" id="EKC51659.1"/>
    </source>
</evidence>
<dbReference type="Pfam" id="PF00005">
    <property type="entry name" value="ABC_tran"/>
    <property type="match status" value="1"/>
</dbReference>
<feature type="domain" description="ABC transporter" evidence="1">
    <location>
        <begin position="45"/>
        <end position="91"/>
    </location>
</feature>
<dbReference type="InterPro" id="IPR050683">
    <property type="entry name" value="Bact_Polysacc_Export_ATP-bd"/>
</dbReference>
<name>K1S8C4_9ZZZZ</name>
<reference evidence="2" key="1">
    <citation type="journal article" date="2013" name="Environ. Microbiol.">
        <title>Microbiota from the distal guts of lean and obese adolescents exhibit partial functional redundancy besides clear differences in community structure.</title>
        <authorList>
            <person name="Ferrer M."/>
            <person name="Ruiz A."/>
            <person name="Lanza F."/>
            <person name="Haange S.B."/>
            <person name="Oberbach A."/>
            <person name="Till H."/>
            <person name="Bargiela R."/>
            <person name="Campoy C."/>
            <person name="Segura M.T."/>
            <person name="Richter M."/>
            <person name="von Bergen M."/>
            <person name="Seifert J."/>
            <person name="Suarez A."/>
        </authorList>
    </citation>
    <scope>NUCLEOTIDE SEQUENCE</scope>
</reference>
<dbReference type="InterPro" id="IPR027417">
    <property type="entry name" value="P-loop_NTPase"/>
</dbReference>
<dbReference type="Gene3D" id="3.40.50.300">
    <property type="entry name" value="P-loop containing nucleotide triphosphate hydrolases"/>
    <property type="match status" value="1"/>
</dbReference>
<comment type="caution">
    <text evidence="2">The sequence shown here is derived from an EMBL/GenBank/DDBJ whole genome shotgun (WGS) entry which is preliminary data.</text>
</comment>
<dbReference type="PANTHER" id="PTHR46743:SF2">
    <property type="entry name" value="TEICHOIC ACIDS EXPORT ATP-BINDING PROTEIN TAGH"/>
    <property type="match status" value="1"/>
</dbReference>
<accession>K1S8C4</accession>
<dbReference type="EMBL" id="AJWY01011829">
    <property type="protein sequence ID" value="EKC51659.1"/>
    <property type="molecule type" value="Genomic_DNA"/>
</dbReference>
<protein>
    <submittedName>
        <fullName evidence="2">ABC-type polysaccharide/polyol phosphate transport system, ATPase component</fullName>
    </submittedName>
</protein>
<dbReference type="InterPro" id="IPR003439">
    <property type="entry name" value="ABC_transporter-like_ATP-bd"/>
</dbReference>
<feature type="non-terminal residue" evidence="2">
    <location>
        <position position="133"/>
    </location>
</feature>
<dbReference type="AlphaFoldDB" id="K1S8C4"/>
<dbReference type="GO" id="GO:0005524">
    <property type="term" value="F:ATP binding"/>
    <property type="evidence" value="ECO:0007669"/>
    <property type="project" value="InterPro"/>
</dbReference>
<dbReference type="GO" id="GO:0016887">
    <property type="term" value="F:ATP hydrolysis activity"/>
    <property type="evidence" value="ECO:0007669"/>
    <property type="project" value="InterPro"/>
</dbReference>
<sequence>MEDYIIDVNNVTVRFNKANMKVDNLKEYVVRLLRRELMFQEFIALKDVDLHIKKGEAWGLVGTNGAGKSTLLKVISRILKPYKGTVDVKGSVAALIELGAGIDPNMSARENIFLNGTLLGYKKDFIQEKFDEI</sequence>
<proteinExistence type="predicted"/>
<dbReference type="SUPFAM" id="SSF52540">
    <property type="entry name" value="P-loop containing nucleoside triphosphate hydrolases"/>
    <property type="match status" value="1"/>
</dbReference>
<evidence type="ECO:0000259" key="1">
    <source>
        <dbReference type="Pfam" id="PF00005"/>
    </source>
</evidence>
<gene>
    <name evidence="2" type="ORF">LEA_17284</name>
</gene>
<organism evidence="2">
    <name type="scientific">human gut metagenome</name>
    <dbReference type="NCBI Taxonomy" id="408170"/>
    <lineage>
        <taxon>unclassified sequences</taxon>
        <taxon>metagenomes</taxon>
        <taxon>organismal metagenomes</taxon>
    </lineage>
</organism>
<dbReference type="PANTHER" id="PTHR46743">
    <property type="entry name" value="TEICHOIC ACIDS EXPORT ATP-BINDING PROTEIN TAGH"/>
    <property type="match status" value="1"/>
</dbReference>